<dbReference type="SUPFAM" id="SSF53720">
    <property type="entry name" value="ALDH-like"/>
    <property type="match status" value="1"/>
</dbReference>
<accession>A0ABT8BS75</accession>
<sequence>MTAMNRFQPQKSLYIGGEWQPGVTTVENINPSDISDHLGDFSQASEEQVKQAIAAAKQAQPVWEKTPLERKQAVLQAIGDELIARCDELGNLLSREEGKPFVEGRGEIYRSGQFFQYFAAEVLRQIGDNAASVRPGVSVDVTREAAGVIAIVSPWNFPTATAAWKIAPALAFGNSVVWKPANLTPASAVALAEIIHRQGLPEGTFNLILGSGSQVGEALINSRDINGVSFTGSVDTGRKVAMATAPNFVRCQLEMGSKNALVVAEDADIQIAVEATIAGSFSGTGQKCTASSRLVVMDAIHDQYVEALIRRMSELKVGHALQEGVFMGPVVDGNQLDANFTWIENARQQGAELAFGGERLSLQHEGYYMSPTLFLNTRSQWEVNQEEVFAPMASVIRVADLDEAIDVTNDTRFGLTSGIITQSLRTSAVFKQHAQTGCVMVNLPTAGTDYHVPFGGRKQSSFGPREQGQYAKEFYTVVKTAYQRPY</sequence>
<evidence type="ECO:0000313" key="3">
    <source>
        <dbReference type="EMBL" id="MDN3609783.1"/>
    </source>
</evidence>
<dbReference type="Proteomes" id="UP001238540">
    <property type="component" value="Unassembled WGS sequence"/>
</dbReference>
<dbReference type="RefSeq" id="WP_076586833.1">
    <property type="nucleotide sequence ID" value="NZ_JABEYA020000007.1"/>
</dbReference>
<evidence type="ECO:0000313" key="4">
    <source>
        <dbReference type="Proteomes" id="UP001238540"/>
    </source>
</evidence>
<feature type="domain" description="Aldehyde dehydrogenase" evidence="2">
    <location>
        <begin position="24"/>
        <end position="480"/>
    </location>
</feature>
<comment type="caution">
    <text evidence="3">The sequence shown here is derived from an EMBL/GenBank/DDBJ whole genome shotgun (WGS) entry which is preliminary data.</text>
</comment>
<dbReference type="Gene3D" id="3.40.605.10">
    <property type="entry name" value="Aldehyde Dehydrogenase, Chain A, domain 1"/>
    <property type="match status" value="1"/>
</dbReference>
<gene>
    <name evidence="3" type="ORF">QWZ16_08740</name>
</gene>
<keyword evidence="1" id="KW-0560">Oxidoreductase</keyword>
<dbReference type="InterPro" id="IPR016162">
    <property type="entry name" value="Ald_DH_N"/>
</dbReference>
<proteinExistence type="predicted"/>
<dbReference type="CDD" id="cd07097">
    <property type="entry name" value="ALDH_KGSADH-YcbD"/>
    <property type="match status" value="1"/>
</dbReference>
<evidence type="ECO:0000259" key="2">
    <source>
        <dbReference type="Pfam" id="PF00171"/>
    </source>
</evidence>
<dbReference type="Gene3D" id="3.40.309.10">
    <property type="entry name" value="Aldehyde Dehydrogenase, Chain A, domain 2"/>
    <property type="match status" value="1"/>
</dbReference>
<dbReference type="InterPro" id="IPR016163">
    <property type="entry name" value="Ald_DH_C"/>
</dbReference>
<evidence type="ECO:0000256" key="1">
    <source>
        <dbReference type="ARBA" id="ARBA00023002"/>
    </source>
</evidence>
<name>A0ABT8BS75_9VIBR</name>
<organism evidence="3 4">
    <name type="scientific">Vibrio ostreicida</name>
    <dbReference type="NCBI Taxonomy" id="526588"/>
    <lineage>
        <taxon>Bacteria</taxon>
        <taxon>Pseudomonadati</taxon>
        <taxon>Pseudomonadota</taxon>
        <taxon>Gammaproteobacteria</taxon>
        <taxon>Vibrionales</taxon>
        <taxon>Vibrionaceae</taxon>
        <taxon>Vibrio</taxon>
    </lineage>
</organism>
<reference evidence="4" key="1">
    <citation type="journal article" date="2019" name="Int. J. Syst. Evol. Microbiol.">
        <title>The Global Catalogue of Microorganisms (GCM) 10K type strain sequencing project: providing services to taxonomists for standard genome sequencing and annotation.</title>
        <authorList>
            <consortium name="The Broad Institute Genomics Platform"/>
            <consortium name="The Broad Institute Genome Sequencing Center for Infectious Disease"/>
            <person name="Wu L."/>
            <person name="Ma J."/>
        </authorList>
    </citation>
    <scope>NUCLEOTIDE SEQUENCE [LARGE SCALE GENOMIC DNA]</scope>
    <source>
        <strain evidence="4">CECT 7398</strain>
    </source>
</reference>
<dbReference type="InterPro" id="IPR016161">
    <property type="entry name" value="Ald_DH/histidinol_DH"/>
</dbReference>
<protein>
    <submittedName>
        <fullName evidence="3">Aldehyde dehydrogenase family protein</fullName>
    </submittedName>
</protein>
<dbReference type="EMBL" id="JAUFQC010000001">
    <property type="protein sequence ID" value="MDN3609783.1"/>
    <property type="molecule type" value="Genomic_DNA"/>
</dbReference>
<dbReference type="Pfam" id="PF00171">
    <property type="entry name" value="Aldedh"/>
    <property type="match status" value="1"/>
</dbReference>
<dbReference type="InterPro" id="IPR015590">
    <property type="entry name" value="Aldehyde_DH_dom"/>
</dbReference>
<keyword evidence="4" id="KW-1185">Reference proteome</keyword>
<dbReference type="PANTHER" id="PTHR11699">
    <property type="entry name" value="ALDEHYDE DEHYDROGENASE-RELATED"/>
    <property type="match status" value="1"/>
</dbReference>